<reference evidence="2" key="1">
    <citation type="journal article" date="2015" name="Nature">
        <title>Complex archaea that bridge the gap between prokaryotes and eukaryotes.</title>
        <authorList>
            <person name="Spang A."/>
            <person name="Saw J.H."/>
            <person name="Jorgensen S.L."/>
            <person name="Zaremba-Niedzwiedzka K."/>
            <person name="Martijn J."/>
            <person name="Lind A.E."/>
            <person name="van Eijk R."/>
            <person name="Schleper C."/>
            <person name="Guy L."/>
            <person name="Ettema T.J."/>
        </authorList>
    </citation>
    <scope>NUCLEOTIDE SEQUENCE</scope>
</reference>
<evidence type="ECO:0000256" key="1">
    <source>
        <dbReference type="SAM" id="MobiDB-lite"/>
    </source>
</evidence>
<gene>
    <name evidence="2" type="ORF">LCGC14_1831620</name>
</gene>
<dbReference type="EMBL" id="LAZR01018099">
    <property type="protein sequence ID" value="KKL97721.1"/>
    <property type="molecule type" value="Genomic_DNA"/>
</dbReference>
<comment type="caution">
    <text evidence="2">The sequence shown here is derived from an EMBL/GenBank/DDBJ whole genome shotgun (WGS) entry which is preliminary data.</text>
</comment>
<name>A0A0F9H411_9ZZZZ</name>
<dbReference type="AlphaFoldDB" id="A0A0F9H411"/>
<accession>A0A0F9H411</accession>
<feature type="compositionally biased region" description="Basic and acidic residues" evidence="1">
    <location>
        <begin position="1"/>
        <end position="17"/>
    </location>
</feature>
<sequence length="70" mass="7962">MRRFCPECHTELGEPSRKSRYSCPADPEKCKVQYLHFDCKGRLKRIVYTGVDVLPGYGHAPAVPLLKVIT</sequence>
<evidence type="ECO:0000313" key="2">
    <source>
        <dbReference type="EMBL" id="KKL97721.1"/>
    </source>
</evidence>
<feature type="region of interest" description="Disordered" evidence="1">
    <location>
        <begin position="1"/>
        <end position="22"/>
    </location>
</feature>
<proteinExistence type="predicted"/>
<organism evidence="2">
    <name type="scientific">marine sediment metagenome</name>
    <dbReference type="NCBI Taxonomy" id="412755"/>
    <lineage>
        <taxon>unclassified sequences</taxon>
        <taxon>metagenomes</taxon>
        <taxon>ecological metagenomes</taxon>
    </lineage>
</organism>
<protein>
    <submittedName>
        <fullName evidence="2">Uncharacterized protein</fullName>
    </submittedName>
</protein>